<dbReference type="AlphaFoldDB" id="A0AAE1HGL8"/>
<keyword evidence="2" id="KW-1185">Reference proteome</keyword>
<evidence type="ECO:0000313" key="1">
    <source>
        <dbReference type="EMBL" id="KAK3920768.1"/>
    </source>
</evidence>
<sequence length="109" mass="12482">MVNATMIPDRYKPVRDVTLLQAVYSNLRLKVLLRNTNHNFLAVNFSCSSISFDKAISTGVYFTLKILCFPPYTVGKAKTSMSSSKSFHIWFQSDEFLSHIFYSQALMLK</sequence>
<evidence type="ECO:0000313" key="2">
    <source>
        <dbReference type="Proteomes" id="UP001219518"/>
    </source>
</evidence>
<proteinExistence type="predicted"/>
<gene>
    <name evidence="1" type="ORF">KUF71_010005</name>
</gene>
<accession>A0AAE1HGL8</accession>
<comment type="caution">
    <text evidence="1">The sequence shown here is derived from an EMBL/GenBank/DDBJ whole genome shotgun (WGS) entry which is preliminary data.</text>
</comment>
<protein>
    <submittedName>
        <fullName evidence="1">Uncharacterized protein</fullName>
    </submittedName>
</protein>
<name>A0AAE1HGL8_9NEOP</name>
<dbReference type="Proteomes" id="UP001219518">
    <property type="component" value="Unassembled WGS sequence"/>
</dbReference>
<reference evidence="1" key="1">
    <citation type="submission" date="2021-07" db="EMBL/GenBank/DDBJ databases">
        <authorList>
            <person name="Catto M.A."/>
            <person name="Jacobson A."/>
            <person name="Kennedy G."/>
            <person name="Labadie P."/>
            <person name="Hunt B.G."/>
            <person name="Srinivasan R."/>
        </authorList>
    </citation>
    <scope>NUCLEOTIDE SEQUENCE</scope>
    <source>
        <strain evidence="1">PL_HMW_Pooled</strain>
        <tissue evidence="1">Head</tissue>
    </source>
</reference>
<organism evidence="1 2">
    <name type="scientific">Frankliniella fusca</name>
    <dbReference type="NCBI Taxonomy" id="407009"/>
    <lineage>
        <taxon>Eukaryota</taxon>
        <taxon>Metazoa</taxon>
        <taxon>Ecdysozoa</taxon>
        <taxon>Arthropoda</taxon>
        <taxon>Hexapoda</taxon>
        <taxon>Insecta</taxon>
        <taxon>Pterygota</taxon>
        <taxon>Neoptera</taxon>
        <taxon>Paraneoptera</taxon>
        <taxon>Thysanoptera</taxon>
        <taxon>Terebrantia</taxon>
        <taxon>Thripoidea</taxon>
        <taxon>Thripidae</taxon>
        <taxon>Frankliniella</taxon>
    </lineage>
</organism>
<dbReference type="EMBL" id="JAHWGI010001022">
    <property type="protein sequence ID" value="KAK3920768.1"/>
    <property type="molecule type" value="Genomic_DNA"/>
</dbReference>
<reference evidence="1" key="2">
    <citation type="journal article" date="2023" name="BMC Genomics">
        <title>Pest status, molecular evolution, and epigenetic factors derived from the genome assembly of Frankliniella fusca, a thysanopteran phytovirus vector.</title>
        <authorList>
            <person name="Catto M.A."/>
            <person name="Labadie P.E."/>
            <person name="Jacobson A.L."/>
            <person name="Kennedy G.G."/>
            <person name="Srinivasan R."/>
            <person name="Hunt B.G."/>
        </authorList>
    </citation>
    <scope>NUCLEOTIDE SEQUENCE</scope>
    <source>
        <strain evidence="1">PL_HMW_Pooled</strain>
    </source>
</reference>